<evidence type="ECO:0000256" key="1">
    <source>
        <dbReference type="ARBA" id="ARBA00022737"/>
    </source>
</evidence>
<protein>
    <submittedName>
        <fullName evidence="4">Uncharacterized protein</fullName>
    </submittedName>
</protein>
<evidence type="ECO:0000256" key="3">
    <source>
        <dbReference type="PROSITE-ProRule" id="PRU00339"/>
    </source>
</evidence>
<sequence>MRSLVWPVCRGAPAAYCAYNKQLMDLQAKLDKGTELKNTGNKAFTSNDVKGALTNYHQAIFYLKGTENIQQAMGGVSNEQEDPVKSQMKQVLGTCYSNMAACLLKEEKWPRVIDYCKKALEADPKNKKAHFRIAQAYIRTGKLDLAREELQDLLRSDPDDAGVKRELTLLKEKDKIETSKEKKIYKNMFERMAKQPDN</sequence>
<name>A0A8H7Q4N2_MORIS</name>
<keyword evidence="5" id="KW-1185">Reference proteome</keyword>
<dbReference type="InterPro" id="IPR039663">
    <property type="entry name" value="AIP/AIPL1/TTC9"/>
</dbReference>
<proteinExistence type="predicted"/>
<dbReference type="InterPro" id="IPR011990">
    <property type="entry name" value="TPR-like_helical_dom_sf"/>
</dbReference>
<dbReference type="Proteomes" id="UP000654370">
    <property type="component" value="Unassembled WGS sequence"/>
</dbReference>
<organism evidence="4 5">
    <name type="scientific">Mortierella isabellina</name>
    <name type="common">Filamentous fungus</name>
    <name type="synonym">Umbelopsis isabellina</name>
    <dbReference type="NCBI Taxonomy" id="91625"/>
    <lineage>
        <taxon>Eukaryota</taxon>
        <taxon>Fungi</taxon>
        <taxon>Fungi incertae sedis</taxon>
        <taxon>Mucoromycota</taxon>
        <taxon>Mucoromycotina</taxon>
        <taxon>Umbelopsidomycetes</taxon>
        <taxon>Umbelopsidales</taxon>
        <taxon>Umbelopsidaceae</taxon>
        <taxon>Umbelopsis</taxon>
    </lineage>
</organism>
<dbReference type="SUPFAM" id="SSF48452">
    <property type="entry name" value="TPR-like"/>
    <property type="match status" value="1"/>
</dbReference>
<reference evidence="4" key="1">
    <citation type="submission" date="2020-12" db="EMBL/GenBank/DDBJ databases">
        <title>Metabolic potential, ecology and presence of endohyphal bacteria is reflected in genomic diversity of Mucoromycotina.</title>
        <authorList>
            <person name="Muszewska A."/>
            <person name="Okrasinska A."/>
            <person name="Steczkiewicz K."/>
            <person name="Drgas O."/>
            <person name="Orlowska M."/>
            <person name="Perlinska-Lenart U."/>
            <person name="Aleksandrzak-Piekarczyk T."/>
            <person name="Szatraj K."/>
            <person name="Zielenkiewicz U."/>
            <person name="Pilsyk S."/>
            <person name="Malc E."/>
            <person name="Mieczkowski P."/>
            <person name="Kruszewska J.S."/>
            <person name="Biernat P."/>
            <person name="Pawlowska J."/>
        </authorList>
    </citation>
    <scope>NUCLEOTIDE SEQUENCE</scope>
    <source>
        <strain evidence="4">WA0000067209</strain>
    </source>
</reference>
<dbReference type="EMBL" id="JAEPQZ010000001">
    <property type="protein sequence ID" value="KAG2186434.1"/>
    <property type="molecule type" value="Genomic_DNA"/>
</dbReference>
<dbReference type="SMART" id="SM00028">
    <property type="entry name" value="TPR"/>
    <property type="match status" value="2"/>
</dbReference>
<comment type="caution">
    <text evidence="4">The sequence shown here is derived from an EMBL/GenBank/DDBJ whole genome shotgun (WGS) entry which is preliminary data.</text>
</comment>
<dbReference type="PROSITE" id="PS50005">
    <property type="entry name" value="TPR"/>
    <property type="match status" value="1"/>
</dbReference>
<gene>
    <name evidence="4" type="ORF">INT43_002872</name>
</gene>
<accession>A0A8H7Q4N2</accession>
<dbReference type="PANTHER" id="PTHR11242">
    <property type="entry name" value="ARYL HYDROCARBON RECEPTOR INTERACTING PROTEIN RELATED"/>
    <property type="match status" value="1"/>
</dbReference>
<dbReference type="Gene3D" id="1.25.40.10">
    <property type="entry name" value="Tetratricopeptide repeat domain"/>
    <property type="match status" value="1"/>
</dbReference>
<evidence type="ECO:0000256" key="2">
    <source>
        <dbReference type="ARBA" id="ARBA00022803"/>
    </source>
</evidence>
<evidence type="ECO:0000313" key="4">
    <source>
        <dbReference type="EMBL" id="KAG2186434.1"/>
    </source>
</evidence>
<dbReference type="Pfam" id="PF14559">
    <property type="entry name" value="TPR_19"/>
    <property type="match status" value="1"/>
</dbReference>
<feature type="repeat" description="TPR" evidence="3">
    <location>
        <begin position="127"/>
        <end position="160"/>
    </location>
</feature>
<keyword evidence="2 3" id="KW-0802">TPR repeat</keyword>
<dbReference type="OrthoDB" id="433738at2759"/>
<evidence type="ECO:0000313" key="5">
    <source>
        <dbReference type="Proteomes" id="UP000654370"/>
    </source>
</evidence>
<dbReference type="AlphaFoldDB" id="A0A8H7Q4N2"/>
<keyword evidence="1" id="KW-0677">Repeat</keyword>
<dbReference type="PANTHER" id="PTHR11242:SF18">
    <property type="entry name" value="PEPTIDYLPROLYL ISOMERASE"/>
    <property type="match status" value="1"/>
</dbReference>
<dbReference type="InterPro" id="IPR019734">
    <property type="entry name" value="TPR_rpt"/>
</dbReference>